<evidence type="ECO:0000313" key="4">
    <source>
        <dbReference type="EMBL" id="MBB5041505.1"/>
    </source>
</evidence>
<dbReference type="InterPro" id="IPR032095">
    <property type="entry name" value="Sacchrp_dh-like_C"/>
</dbReference>
<dbReference type="Gene3D" id="3.30.360.10">
    <property type="entry name" value="Dihydrodipicolinate Reductase, domain 2"/>
    <property type="match status" value="1"/>
</dbReference>
<evidence type="ECO:0000259" key="3">
    <source>
        <dbReference type="Pfam" id="PF16653"/>
    </source>
</evidence>
<accession>A0A7W7YST6</accession>
<organism evidence="4 5">
    <name type="scientific">Shinella fusca</name>
    <dbReference type="NCBI Taxonomy" id="544480"/>
    <lineage>
        <taxon>Bacteria</taxon>
        <taxon>Pseudomonadati</taxon>
        <taxon>Pseudomonadota</taxon>
        <taxon>Alphaproteobacteria</taxon>
        <taxon>Hyphomicrobiales</taxon>
        <taxon>Rhizobiaceae</taxon>
        <taxon>Shinella</taxon>
    </lineage>
</organism>
<dbReference type="RefSeq" id="WP_184141262.1">
    <property type="nucleotide sequence ID" value="NZ_JACHIK010000002.1"/>
</dbReference>
<gene>
    <name evidence="4" type="ORF">HNQ66_000888</name>
</gene>
<dbReference type="Pfam" id="PF03435">
    <property type="entry name" value="Sacchrp_dh_NADP"/>
    <property type="match status" value="1"/>
</dbReference>
<name>A0A7W7YST6_9HYPH</name>
<feature type="chain" id="PRO_5030753250" evidence="1">
    <location>
        <begin position="20"/>
        <end position="358"/>
    </location>
</feature>
<dbReference type="InterPro" id="IPR036291">
    <property type="entry name" value="NAD(P)-bd_dom_sf"/>
</dbReference>
<dbReference type="AlphaFoldDB" id="A0A7W7YST6"/>
<dbReference type="Gene3D" id="3.40.50.720">
    <property type="entry name" value="NAD(P)-binding Rossmann-like Domain"/>
    <property type="match status" value="1"/>
</dbReference>
<protein>
    <submittedName>
        <fullName evidence="4">Saccharopine dehydrogenase-like NADP-dependent oxidoreductase</fullName>
    </submittedName>
</protein>
<dbReference type="Pfam" id="PF16653">
    <property type="entry name" value="Sacchrp_dh_C"/>
    <property type="match status" value="1"/>
</dbReference>
<feature type="domain" description="Saccharopine dehydrogenase NADP binding" evidence="2">
    <location>
        <begin position="6"/>
        <end position="99"/>
    </location>
</feature>
<evidence type="ECO:0000313" key="5">
    <source>
        <dbReference type="Proteomes" id="UP000535406"/>
    </source>
</evidence>
<dbReference type="SUPFAM" id="SSF51735">
    <property type="entry name" value="NAD(P)-binding Rossmann-fold domains"/>
    <property type="match status" value="1"/>
</dbReference>
<proteinExistence type="predicted"/>
<dbReference type="Proteomes" id="UP000535406">
    <property type="component" value="Unassembled WGS sequence"/>
</dbReference>
<reference evidence="4 5" key="1">
    <citation type="submission" date="2020-08" db="EMBL/GenBank/DDBJ databases">
        <title>Genomic Encyclopedia of Type Strains, Phase IV (KMG-IV): sequencing the most valuable type-strain genomes for metagenomic binning, comparative biology and taxonomic classification.</title>
        <authorList>
            <person name="Goeker M."/>
        </authorList>
    </citation>
    <scope>NUCLEOTIDE SEQUENCE [LARGE SCALE GENOMIC DNA]</scope>
    <source>
        <strain evidence="4 5">DSM 21319</strain>
    </source>
</reference>
<sequence length="358" mass="39109">MARLRISIVGAGRLGTALAALLAGQDEFTVDVIDPSEDALDRFDQRQLPIRAHLLRHREDLPAMLAKADVTVAAVPEAALDQVAAAAGAAGTHFLDFSPAKAHAQSRLRELSRERAVFSGCGVSPGIIDNVACGLVHEFSPITDLTIRVGSIPRFPTNRLGYGQIWNVDGLIDEYTRPCAAIRDGRQVMIEPLEAYERIVMDGVGYECFTTAGGLEDLEALTAAAPRNVVFKTLRYPGHLEYMRFLLDDLGLRGRRDMLRSLLLNGLPVIQDDLLLLVVTARGERNSQMAERTISHRFVPNPKIAPFNALTTVAAGYAATLLLLFARGEIADAGLVPHQRIETGRLFSERFLCSLKCD</sequence>
<evidence type="ECO:0000259" key="2">
    <source>
        <dbReference type="Pfam" id="PF03435"/>
    </source>
</evidence>
<dbReference type="InterPro" id="IPR005097">
    <property type="entry name" value="Sacchrp_dh_NADP-bd"/>
</dbReference>
<comment type="caution">
    <text evidence="4">The sequence shown here is derived from an EMBL/GenBank/DDBJ whole genome shotgun (WGS) entry which is preliminary data.</text>
</comment>
<keyword evidence="1" id="KW-0732">Signal</keyword>
<feature type="domain" description="Saccharopine dehydrogenase-like C-terminal" evidence="3">
    <location>
        <begin position="122"/>
        <end position="338"/>
    </location>
</feature>
<dbReference type="SUPFAM" id="SSF55347">
    <property type="entry name" value="Glyceraldehyde-3-phosphate dehydrogenase-like, C-terminal domain"/>
    <property type="match status" value="1"/>
</dbReference>
<feature type="signal peptide" evidence="1">
    <location>
        <begin position="1"/>
        <end position="19"/>
    </location>
</feature>
<dbReference type="EMBL" id="JACHIK010000002">
    <property type="protein sequence ID" value="MBB5041505.1"/>
    <property type="molecule type" value="Genomic_DNA"/>
</dbReference>
<evidence type="ECO:0000256" key="1">
    <source>
        <dbReference type="SAM" id="SignalP"/>
    </source>
</evidence>
<keyword evidence="5" id="KW-1185">Reference proteome</keyword>